<evidence type="ECO:0000313" key="1">
    <source>
        <dbReference type="EMBL" id="CAJ61017.1"/>
    </source>
</evidence>
<reference evidence="1 2" key="1">
    <citation type="journal article" date="2007" name="Genome Res.">
        <title>Genome characteristics of facultatively symbiotic Frankia sp. strains reflect host range and host plant biogeography.</title>
        <authorList>
            <person name="Normand P."/>
            <person name="Lapierre P."/>
            <person name="Tisa L.S."/>
            <person name="Gogarten J.P."/>
            <person name="Alloisio N."/>
            <person name="Bagnarol E."/>
            <person name="Bassi C.A."/>
            <person name="Berry A.M."/>
            <person name="Bickhart D.M."/>
            <person name="Choisne N."/>
            <person name="Couloux A."/>
            <person name="Cournoyer B."/>
            <person name="Cruveiller S."/>
            <person name="Daubin V."/>
            <person name="Demange N."/>
            <person name="Francino M.P."/>
            <person name="Goltsman E."/>
            <person name="Huang Y."/>
            <person name="Kopp O.R."/>
            <person name="Labarre L."/>
            <person name="Lapidus A."/>
            <person name="Lavire C."/>
            <person name="Marechal J."/>
            <person name="Martinez M."/>
            <person name="Mastronunzio J.E."/>
            <person name="Mullin B.C."/>
            <person name="Niemann J."/>
            <person name="Pujic P."/>
            <person name="Rawnsley T."/>
            <person name="Rouy Z."/>
            <person name="Schenowitz C."/>
            <person name="Sellstedt A."/>
            <person name="Tavares F."/>
            <person name="Tomkins J.P."/>
            <person name="Vallenet D."/>
            <person name="Valverde C."/>
            <person name="Wall L.G."/>
            <person name="Wang Y."/>
            <person name="Medigue C."/>
            <person name="Benson D.R."/>
        </authorList>
    </citation>
    <scope>NUCLEOTIDE SEQUENCE [LARGE SCALE GENOMIC DNA]</scope>
    <source>
        <strain evidence="2">DSM 45986 / CECT 9034 / ACN14a</strain>
    </source>
</reference>
<accession>Q0RN72</accession>
<protein>
    <recommendedName>
        <fullName evidence="3">Glyoxalase</fullName>
    </recommendedName>
</protein>
<organism evidence="1 2">
    <name type="scientific">Frankia alni (strain DSM 45986 / CECT 9034 / ACN14a)</name>
    <dbReference type="NCBI Taxonomy" id="326424"/>
    <lineage>
        <taxon>Bacteria</taxon>
        <taxon>Bacillati</taxon>
        <taxon>Actinomycetota</taxon>
        <taxon>Actinomycetes</taxon>
        <taxon>Frankiales</taxon>
        <taxon>Frankiaceae</taxon>
        <taxon>Frankia</taxon>
    </lineage>
</organism>
<evidence type="ECO:0008006" key="3">
    <source>
        <dbReference type="Google" id="ProtNLM"/>
    </source>
</evidence>
<name>Q0RN72_FRAAA</name>
<keyword evidence="2" id="KW-1185">Reference proteome</keyword>
<dbReference type="AlphaFoldDB" id="Q0RN72"/>
<gene>
    <name evidence="1" type="ordered locus">FRAAL2368</name>
</gene>
<dbReference type="STRING" id="326424.FRAAL2368"/>
<sequence>MVEDDTSGVLVLADPESNEFCFVTG</sequence>
<dbReference type="HOGENOM" id="CLU_3418922_0_0_11"/>
<dbReference type="KEGG" id="fal:FRAAL2368"/>
<evidence type="ECO:0000313" key="2">
    <source>
        <dbReference type="Proteomes" id="UP000000657"/>
    </source>
</evidence>
<dbReference type="EMBL" id="CT573213">
    <property type="protein sequence ID" value="CAJ61017.1"/>
    <property type="molecule type" value="Genomic_DNA"/>
</dbReference>
<dbReference type="Proteomes" id="UP000000657">
    <property type="component" value="Chromosome"/>
</dbReference>
<proteinExistence type="predicted"/>